<dbReference type="NCBIfam" id="NF033153">
    <property type="entry name" value="phage_ICD_like"/>
    <property type="match status" value="1"/>
</dbReference>
<gene>
    <name evidence="1" type="ORF">NCTC5052_02385</name>
</gene>
<sequence>MATSKFTYVFAAINRHLPKSRPVMLRTIATDEKSARERYEPDYDLIFSCRLPAGGAK</sequence>
<evidence type="ECO:0000313" key="2">
    <source>
        <dbReference type="Proteomes" id="UP000254103"/>
    </source>
</evidence>
<name>A0A377XYP4_KLEPN</name>
<dbReference type="AlphaFoldDB" id="A0A377XYP4"/>
<organism evidence="1 2">
    <name type="scientific">Klebsiella pneumoniae</name>
    <dbReference type="NCBI Taxonomy" id="573"/>
    <lineage>
        <taxon>Bacteria</taxon>
        <taxon>Pseudomonadati</taxon>
        <taxon>Pseudomonadota</taxon>
        <taxon>Gammaproteobacteria</taxon>
        <taxon>Enterobacterales</taxon>
        <taxon>Enterobacteriaceae</taxon>
        <taxon>Klebsiella/Raoultella group</taxon>
        <taxon>Klebsiella</taxon>
        <taxon>Klebsiella pneumoniae complex</taxon>
    </lineage>
</organism>
<dbReference type="EMBL" id="UGLJ01000002">
    <property type="protein sequence ID" value="STT93965.1"/>
    <property type="molecule type" value="Genomic_DNA"/>
</dbReference>
<dbReference type="Proteomes" id="UP000254103">
    <property type="component" value="Unassembled WGS sequence"/>
</dbReference>
<reference evidence="1 2" key="1">
    <citation type="submission" date="2018-06" db="EMBL/GenBank/DDBJ databases">
        <authorList>
            <consortium name="Pathogen Informatics"/>
            <person name="Doyle S."/>
        </authorList>
    </citation>
    <scope>NUCLEOTIDE SEQUENCE [LARGE SCALE GENOMIC DNA]</scope>
    <source>
        <strain evidence="1 2">NCTC5052</strain>
    </source>
</reference>
<accession>A0A377XYP4</accession>
<proteinExistence type="predicted"/>
<protein>
    <submittedName>
        <fullName evidence="1">Phage immunity repressor protein</fullName>
    </submittedName>
</protein>
<evidence type="ECO:0000313" key="1">
    <source>
        <dbReference type="EMBL" id="STT93965.1"/>
    </source>
</evidence>